<evidence type="ECO:0000256" key="6">
    <source>
        <dbReference type="PIRNR" id="PIRNR018968"/>
    </source>
</evidence>
<keyword evidence="4 6" id="KW-1133">Transmembrane helix</keyword>
<dbReference type="Pfam" id="PF02687">
    <property type="entry name" value="FtsX"/>
    <property type="match status" value="2"/>
</dbReference>
<accession>A0A4Z0YFG5</accession>
<dbReference type="InterPro" id="IPR003838">
    <property type="entry name" value="ABC3_permease_C"/>
</dbReference>
<gene>
    <name evidence="8" type="primary">bceB</name>
    <name evidence="8" type="ORF">CAGA_00510</name>
</gene>
<proteinExistence type="inferred from homology"/>
<feature type="transmembrane region" description="Helical" evidence="6">
    <location>
        <begin position="236"/>
        <end position="262"/>
    </location>
</feature>
<dbReference type="GO" id="GO:0005886">
    <property type="term" value="C:plasma membrane"/>
    <property type="evidence" value="ECO:0007669"/>
    <property type="project" value="UniProtKB-SubCell"/>
</dbReference>
<dbReference type="AlphaFoldDB" id="A0A4Z0YFG5"/>
<dbReference type="OrthoDB" id="9781780at2"/>
<evidence type="ECO:0000259" key="7">
    <source>
        <dbReference type="Pfam" id="PF02687"/>
    </source>
</evidence>
<dbReference type="PANTHER" id="PTHR46795:SF3">
    <property type="entry name" value="ABC TRANSPORTER PERMEASE"/>
    <property type="match status" value="1"/>
</dbReference>
<feature type="transmembrane region" description="Helical" evidence="6">
    <location>
        <begin position="108"/>
        <end position="130"/>
    </location>
</feature>
<dbReference type="InterPro" id="IPR027022">
    <property type="entry name" value="ABC_permease_BceB-typ"/>
</dbReference>
<comment type="similarity">
    <text evidence="6">Belongs to the ABC-4 integral membrane protein family.</text>
</comment>
<name>A0A4Z0YFG5_9FIRM</name>
<dbReference type="Proteomes" id="UP000297714">
    <property type="component" value="Unassembled WGS sequence"/>
</dbReference>
<keyword evidence="2 6" id="KW-1003">Cell membrane</keyword>
<reference evidence="8 9" key="1">
    <citation type="submission" date="2019-04" db="EMBL/GenBank/DDBJ databases">
        <authorList>
            <person name="Poehlein A."/>
            <person name="Bengelsdorf F.R."/>
            <person name="Duerre P."/>
            <person name="Daniel R."/>
        </authorList>
    </citation>
    <scope>NUCLEOTIDE SEQUENCE [LARGE SCALE GENOMIC DNA]</scope>
    <source>
        <strain evidence="8 9">BS-1</strain>
    </source>
</reference>
<evidence type="ECO:0000256" key="2">
    <source>
        <dbReference type="ARBA" id="ARBA00022475"/>
    </source>
</evidence>
<dbReference type="PIRSF" id="PIRSF018968">
    <property type="entry name" value="ABC_permease_BceB"/>
    <property type="match status" value="1"/>
</dbReference>
<keyword evidence="6" id="KW-0813">Transport</keyword>
<feature type="transmembrane region" description="Helical" evidence="6">
    <location>
        <begin position="203"/>
        <end position="224"/>
    </location>
</feature>
<feature type="transmembrane region" description="Helical" evidence="6">
    <location>
        <begin position="600"/>
        <end position="622"/>
    </location>
</feature>
<dbReference type="GO" id="GO:0055085">
    <property type="term" value="P:transmembrane transport"/>
    <property type="evidence" value="ECO:0007669"/>
    <property type="project" value="UniProtKB-UniRule"/>
</dbReference>
<dbReference type="InterPro" id="IPR052536">
    <property type="entry name" value="ABC-4_Integral_Memb_Prot"/>
</dbReference>
<comment type="subcellular location">
    <subcellularLocation>
        <location evidence="1 6">Cell membrane</location>
        <topology evidence="1 6">Multi-pass membrane protein</topology>
    </subcellularLocation>
</comment>
<keyword evidence="3 6" id="KW-0812">Transmembrane</keyword>
<feature type="transmembrane region" description="Helical" evidence="6">
    <location>
        <begin position="57"/>
        <end position="79"/>
    </location>
</feature>
<evidence type="ECO:0000256" key="5">
    <source>
        <dbReference type="ARBA" id="ARBA00023136"/>
    </source>
</evidence>
<dbReference type="RefSeq" id="WP_135656522.1">
    <property type="nucleotide sequence ID" value="NZ_JAJUFJ010000010.1"/>
</dbReference>
<feature type="transmembrane region" description="Helical" evidence="6">
    <location>
        <begin position="17"/>
        <end position="37"/>
    </location>
</feature>
<keyword evidence="9" id="KW-1185">Reference proteome</keyword>
<feature type="transmembrane region" description="Helical" evidence="6">
    <location>
        <begin position="289"/>
        <end position="313"/>
    </location>
</feature>
<evidence type="ECO:0000256" key="3">
    <source>
        <dbReference type="ARBA" id="ARBA00022692"/>
    </source>
</evidence>
<evidence type="ECO:0000256" key="1">
    <source>
        <dbReference type="ARBA" id="ARBA00004651"/>
    </source>
</evidence>
<comment type="caution">
    <text evidence="8">The sequence shown here is derived from an EMBL/GenBank/DDBJ whole genome shotgun (WGS) entry which is preliminary data.</text>
</comment>
<feature type="domain" description="ABC3 transporter permease C-terminal" evidence="7">
    <location>
        <begin position="552"/>
        <end position="660"/>
    </location>
</feature>
<evidence type="ECO:0000256" key="4">
    <source>
        <dbReference type="ARBA" id="ARBA00022989"/>
    </source>
</evidence>
<organism evidence="8 9">
    <name type="scientific">Caproiciproducens galactitolivorans</name>
    <dbReference type="NCBI Taxonomy" id="642589"/>
    <lineage>
        <taxon>Bacteria</taxon>
        <taxon>Bacillati</taxon>
        <taxon>Bacillota</taxon>
        <taxon>Clostridia</taxon>
        <taxon>Eubacteriales</taxon>
        <taxon>Acutalibacteraceae</taxon>
        <taxon>Caproiciproducens</taxon>
    </lineage>
</organism>
<feature type="transmembrane region" description="Helical" evidence="6">
    <location>
        <begin position="544"/>
        <end position="566"/>
    </location>
</feature>
<protein>
    <submittedName>
        <fullName evidence="8">Bacitracin export permease protein BceB</fullName>
    </submittedName>
</protein>
<evidence type="ECO:0000313" key="8">
    <source>
        <dbReference type="EMBL" id="TGJ77660.1"/>
    </source>
</evidence>
<dbReference type="PANTHER" id="PTHR46795">
    <property type="entry name" value="ABC TRANSPORTER PERMEASE-RELATED-RELATED"/>
    <property type="match status" value="1"/>
</dbReference>
<sequence length="667" mass="74916">MFCKLALKNVRKSIRDYTVYFLTMAFGVCLFYMFNAIDSQTAMLQLTKSQYNSIKALAQAIAYVSVFISVVLGFLIVYANRFLIKRRKKELGIYMTLGMEKGKISKMIVFETLLIGLFALVTGLIVGVFASQGLSVVTAKLFEANLKAFAFTFSINAFYKTLLYFGIIFLIVMIFNTVSISKLKLIDLLLAGKKNETLKIKKLSVSVFVFFLSVICLGIAYYLIIKNGMMQFDSMFAASIILGSLGTLLFFFSLSGFLLRVVQMNKGLYFKNLNMFILRQINSKINTTFLSMSVICIMLLITIGTLSTGMGLANVLTRNLKDTTPYDISLMCFLNEDRPEFVSIAENLKKEKVDLNQFFRGYTQVNEYVSDIQYKEIYDMDKIPEYYRDSLRFREVPVTILSISDYNNAAVLQGKPVITLKPGEFAVNCNISQLVPAIESFLNKTGKVKLNGTELAYAKNGVQTLCVFTTSSPQDPGTLIVPDNLVKGLKVQRLELNAQYKKGINEQEFTQLLKSKCESDTEWPFDEMFTKTDMYENASGLRTIVSYLAIYIGLVFLITSAAVLALQQLSEASDNTERYGLLRKLGAEEKMINRALLGQIGIYFFIPLSLALIHSVVGIHVANNAIMLLGHLDILGNILFTAAVILLIYGGYFLATYFGSKNMIRQK</sequence>
<keyword evidence="5 6" id="KW-0472">Membrane</keyword>
<feature type="transmembrane region" description="Helical" evidence="6">
    <location>
        <begin position="634"/>
        <end position="658"/>
    </location>
</feature>
<evidence type="ECO:0000313" key="9">
    <source>
        <dbReference type="Proteomes" id="UP000297714"/>
    </source>
</evidence>
<dbReference type="EMBL" id="SRMQ01000001">
    <property type="protein sequence ID" value="TGJ77660.1"/>
    <property type="molecule type" value="Genomic_DNA"/>
</dbReference>
<feature type="domain" description="ABC3 transporter permease C-terminal" evidence="7">
    <location>
        <begin position="64"/>
        <end position="183"/>
    </location>
</feature>